<dbReference type="AlphaFoldDB" id="A0A940YFT9"/>
<dbReference type="InterPro" id="IPR018490">
    <property type="entry name" value="cNMP-bd_dom_sf"/>
</dbReference>
<dbReference type="Gene3D" id="2.60.120.10">
    <property type="entry name" value="Jelly Rolls"/>
    <property type="match status" value="1"/>
</dbReference>
<dbReference type="SMART" id="SM00100">
    <property type="entry name" value="cNMP"/>
    <property type="match status" value="1"/>
</dbReference>
<gene>
    <name evidence="2" type="ORF">KAK03_01810</name>
</gene>
<dbReference type="PROSITE" id="PS50042">
    <property type="entry name" value="CNMP_BINDING_3"/>
    <property type="match status" value="1"/>
</dbReference>
<dbReference type="RefSeq" id="WP_210851461.1">
    <property type="nucleotide sequence ID" value="NZ_JAGQDD010000001.1"/>
</dbReference>
<organism evidence="2 3">
    <name type="scientific">Ideonella alba</name>
    <dbReference type="NCBI Taxonomy" id="2824118"/>
    <lineage>
        <taxon>Bacteria</taxon>
        <taxon>Pseudomonadati</taxon>
        <taxon>Pseudomonadota</taxon>
        <taxon>Betaproteobacteria</taxon>
        <taxon>Burkholderiales</taxon>
        <taxon>Sphaerotilaceae</taxon>
        <taxon>Ideonella</taxon>
    </lineage>
</organism>
<dbReference type="SUPFAM" id="SSF51206">
    <property type="entry name" value="cAMP-binding domain-like"/>
    <property type="match status" value="1"/>
</dbReference>
<name>A0A940YFT9_9BURK</name>
<dbReference type="GO" id="GO:0003700">
    <property type="term" value="F:DNA-binding transcription factor activity"/>
    <property type="evidence" value="ECO:0007669"/>
    <property type="project" value="TreeGrafter"/>
</dbReference>
<protein>
    <submittedName>
        <fullName evidence="2">Cyclic nucleotide-binding domain-containing protein</fullName>
    </submittedName>
</protein>
<keyword evidence="3" id="KW-1185">Reference proteome</keyword>
<dbReference type="InterPro" id="IPR050397">
    <property type="entry name" value="Env_Response_Regulators"/>
</dbReference>
<dbReference type="Proteomes" id="UP000676246">
    <property type="component" value="Unassembled WGS sequence"/>
</dbReference>
<dbReference type="EMBL" id="JAGQDD010000001">
    <property type="protein sequence ID" value="MBQ0929204.1"/>
    <property type="molecule type" value="Genomic_DNA"/>
</dbReference>
<sequence>MTDPAAPTLISRSMSDEPVWAQLAADLLRSADALAGLSALDAQCIVSYARLLRCGEGQVLTREGEAAGEGFMMLVLDGEVTVETMVARREQPVVVSVAGPGHLIGETALLDGGPRTATCTATTSVIGAGLSRNALQRMMRAEPEVAAKLLAGVGQRMAQRLRDLTRQQRVYHQLLGAMQAELEQSQRQLQQVMDGAARRTAQRGADAS</sequence>
<evidence type="ECO:0000313" key="3">
    <source>
        <dbReference type="Proteomes" id="UP000676246"/>
    </source>
</evidence>
<proteinExistence type="predicted"/>
<dbReference type="PANTHER" id="PTHR24567:SF74">
    <property type="entry name" value="HTH-TYPE TRANSCRIPTIONAL REGULATOR ARCR"/>
    <property type="match status" value="1"/>
</dbReference>
<reference evidence="2 3" key="1">
    <citation type="submission" date="2021-04" db="EMBL/GenBank/DDBJ databases">
        <title>The genome sequence of Ideonella sp. 3Y2.</title>
        <authorList>
            <person name="Liu Y."/>
        </authorList>
    </citation>
    <scope>NUCLEOTIDE SEQUENCE [LARGE SCALE GENOMIC DNA]</scope>
    <source>
        <strain evidence="2 3">3Y2</strain>
    </source>
</reference>
<dbReference type="InterPro" id="IPR014710">
    <property type="entry name" value="RmlC-like_jellyroll"/>
</dbReference>
<evidence type="ECO:0000259" key="1">
    <source>
        <dbReference type="PROSITE" id="PS50042"/>
    </source>
</evidence>
<feature type="domain" description="Cyclic nucleotide-binding" evidence="1">
    <location>
        <begin position="27"/>
        <end position="156"/>
    </location>
</feature>
<dbReference type="CDD" id="cd00038">
    <property type="entry name" value="CAP_ED"/>
    <property type="match status" value="1"/>
</dbReference>
<dbReference type="Pfam" id="PF00027">
    <property type="entry name" value="cNMP_binding"/>
    <property type="match status" value="1"/>
</dbReference>
<accession>A0A940YFT9</accession>
<dbReference type="PANTHER" id="PTHR24567">
    <property type="entry name" value="CRP FAMILY TRANSCRIPTIONAL REGULATORY PROTEIN"/>
    <property type="match status" value="1"/>
</dbReference>
<dbReference type="GO" id="GO:0005829">
    <property type="term" value="C:cytosol"/>
    <property type="evidence" value="ECO:0007669"/>
    <property type="project" value="TreeGrafter"/>
</dbReference>
<comment type="caution">
    <text evidence="2">The sequence shown here is derived from an EMBL/GenBank/DDBJ whole genome shotgun (WGS) entry which is preliminary data.</text>
</comment>
<evidence type="ECO:0000313" key="2">
    <source>
        <dbReference type="EMBL" id="MBQ0929204.1"/>
    </source>
</evidence>
<dbReference type="InterPro" id="IPR000595">
    <property type="entry name" value="cNMP-bd_dom"/>
</dbReference>